<dbReference type="Gene3D" id="1.10.287.280">
    <property type="match status" value="1"/>
</dbReference>
<dbReference type="EC" id="2.7.7.6" evidence="10"/>
<dbReference type="InterPro" id="IPR046950">
    <property type="entry name" value="DNA-dir_Rpol_C_phage-type"/>
</dbReference>
<gene>
    <name evidence="13" type="ORF">Glove_593g11</name>
</gene>
<organism evidence="13 14">
    <name type="scientific">Diversispora epigaea</name>
    <dbReference type="NCBI Taxonomy" id="1348612"/>
    <lineage>
        <taxon>Eukaryota</taxon>
        <taxon>Fungi</taxon>
        <taxon>Fungi incertae sedis</taxon>
        <taxon>Mucoromycota</taxon>
        <taxon>Glomeromycotina</taxon>
        <taxon>Glomeromycetes</taxon>
        <taxon>Diversisporales</taxon>
        <taxon>Diversisporaceae</taxon>
        <taxon>Diversispora</taxon>
    </lineage>
</organism>
<comment type="catalytic activity">
    <reaction evidence="9 10">
        <text>RNA(n) + a ribonucleoside 5'-triphosphate = RNA(n+1) + diphosphate</text>
        <dbReference type="Rhea" id="RHEA:21248"/>
        <dbReference type="Rhea" id="RHEA-COMP:14527"/>
        <dbReference type="Rhea" id="RHEA-COMP:17342"/>
        <dbReference type="ChEBI" id="CHEBI:33019"/>
        <dbReference type="ChEBI" id="CHEBI:61557"/>
        <dbReference type="ChEBI" id="CHEBI:140395"/>
        <dbReference type="EC" id="2.7.7.6"/>
    </reaction>
</comment>
<evidence type="ECO:0000256" key="11">
    <source>
        <dbReference type="SAM" id="MobiDB-lite"/>
    </source>
</evidence>
<proteinExistence type="inferred from homology"/>
<dbReference type="PANTHER" id="PTHR10102">
    <property type="entry name" value="DNA-DIRECTED RNA POLYMERASE, MITOCHONDRIAL"/>
    <property type="match status" value="1"/>
</dbReference>
<evidence type="ECO:0000313" key="14">
    <source>
        <dbReference type="Proteomes" id="UP000266861"/>
    </source>
</evidence>
<name>A0A397G921_9GLOM</name>
<dbReference type="Gene3D" id="1.10.287.260">
    <property type="match status" value="1"/>
</dbReference>
<evidence type="ECO:0000256" key="5">
    <source>
        <dbReference type="ARBA" id="ARBA00022695"/>
    </source>
</evidence>
<comment type="subcellular location">
    <subcellularLocation>
        <location evidence="1">Mitochondrion</location>
    </subcellularLocation>
</comment>
<accession>A0A397G921</accession>
<sequence>MLSILLTRKNFFHLKKKATTTLTLQIQILSLRAQPYTAQTHGAISSVSPSVPPSVPSSVPSVPSVVSSEIQNMRPPTQQVLNLENPNPLVILPQPAPISKENEKLLPNIFSENLAVLHACLKLGSIDRAKKILRALYISSPSEMIHHLDINVHNAFIEAFVDAPKPDLDSALHWLDYLDRFGLKPDVTTFSILIRGYLRSRSEFKCSTLLKVLVHEMEAIGHTVEQLMKSHLMTDKEIKEIFETLRLEKDSDPDSSQLLEKLEKAYLREQKSINEDIDGDQSKIEEPITELNETISGSQSSTKVAIGVKLMKSALEAIKENHLTEYERQVRLEENALHAAIERWKYEFDQMKKVGKANTGTPNLKKSMWLWHENLVPMIQAELDACKDPKNRDTERAHYGPFLQLLKADKLSAITIMEIMRQNGSGGVIDGMKTTRGIMAIGKAVESEYNAEQIKKKQNRKLINKDLTLQKLFSSGKLFNMTIRRAAAKIEHEDVEKDWKPEWPPAIRAKVGSVLAALLIDTAKIQVSTTDVNGKRLEHLHPRMLPMLIHPKPWLTYNSGGYLTSPTLAMRIKDCPEQISYLKKASELHYLERVFAGLDVLGSTCWAVNKKVYEVVLKIWNSGEGKVDIPPAELNIEMPEKPQEAETDLRVKARWAKACRDINQKMRNNYSLRCSVNYRVDIAGAYLNEPMYFPHSLDFRGRAYPIPSHFNHLGDDLCRGLLTFWEAKPLGKPGLKWLKIHLANLYGFDKAAFEDREKFAEQHINDIMDSADNPLEGKLWWQSAEDPWQCLAVCFELTEAMRSGDPEGFKSRIPVHQDGTCNGLQHYAALGGDMIGATQVNLAPSDKPSDIYTGVAERVQKKIEAAAAEGDEKAEILRGKISRKVVKQTVMTNVYGVTFIGAKMQIEARLKEIDELPKEKILELSTYATKLVFSCLGEMFNGARAIQNWLNDSAKWVSKSVPSELVLKSADELDNEEINPDHKGDPSKKSIVKIQPSKAGPNQMTAVVWTTPLDLPIVQPYRKQTKRAIKTNLQTINIVDPGIPSPVNGIKQRAAFPPNFIHSLDATHMLMTALACKEKGLTFAAVHDSYWVHSCDVETMNEVIRDQFIELHEQPIMENLRNEFLERYDGYKVPVRVLRTEFKKLKMEKLENLKQGKKGDVSVEITDNGYEDTLSLDELTKITPNEPPKDVTKESSLSSSKSTNLMNEYISELDSEDKQYLIENIDFDEIPDKFLEDECEIVDCDNEEGKKSKYINIWADINFSEVPKKGEFNVSQVKKSKYFFN</sequence>
<dbReference type="InterPro" id="IPR002092">
    <property type="entry name" value="DNA-dir_Rpol_phage-type"/>
</dbReference>
<keyword evidence="4 10" id="KW-0808">Transferase</keyword>
<dbReference type="FunFam" id="1.10.150.20:FF:000041">
    <property type="entry name" value="DNA-directed RNA polymerase"/>
    <property type="match status" value="1"/>
</dbReference>
<dbReference type="OrthoDB" id="276422at2759"/>
<comment type="similarity">
    <text evidence="2 10">Belongs to the phage and mitochondrial RNA polymerase family.</text>
</comment>
<dbReference type="FunFam" id="1.10.287.280:FF:000001">
    <property type="entry name" value="DNA-directed RNA polymerase"/>
    <property type="match status" value="1"/>
</dbReference>
<dbReference type="InterPro" id="IPR011990">
    <property type="entry name" value="TPR-like_helical_dom_sf"/>
</dbReference>
<evidence type="ECO:0000313" key="13">
    <source>
        <dbReference type="EMBL" id="RHZ47067.1"/>
    </source>
</evidence>
<dbReference type="GO" id="GO:0001018">
    <property type="term" value="F:mitochondrial promoter sequence-specific DNA binding"/>
    <property type="evidence" value="ECO:0007669"/>
    <property type="project" value="TreeGrafter"/>
</dbReference>
<evidence type="ECO:0000256" key="1">
    <source>
        <dbReference type="ARBA" id="ARBA00004173"/>
    </source>
</evidence>
<keyword evidence="5 10" id="KW-0548">Nucleotidyltransferase</keyword>
<comment type="caution">
    <text evidence="13">The sequence shown here is derived from an EMBL/GenBank/DDBJ whole genome shotgun (WGS) entry which is preliminary data.</text>
</comment>
<dbReference type="Gene3D" id="1.10.1320.10">
    <property type="entry name" value="DNA-directed RNA polymerase, N-terminal domain"/>
    <property type="match status" value="1"/>
</dbReference>
<keyword evidence="6" id="KW-0809">Transit peptide</keyword>
<keyword evidence="7" id="KW-0496">Mitochondrion</keyword>
<dbReference type="Gene3D" id="1.25.40.10">
    <property type="entry name" value="Tetratricopeptide repeat domain"/>
    <property type="match status" value="1"/>
</dbReference>
<dbReference type="Pfam" id="PF14700">
    <property type="entry name" value="RPOL_N"/>
    <property type="match status" value="2"/>
</dbReference>
<dbReference type="GO" id="GO:0034245">
    <property type="term" value="C:mitochondrial DNA-directed RNA polymerase complex"/>
    <property type="evidence" value="ECO:0007669"/>
    <property type="project" value="TreeGrafter"/>
</dbReference>
<dbReference type="PROSITE" id="PS00489">
    <property type="entry name" value="RNA_POL_PHAGE_2"/>
    <property type="match status" value="1"/>
</dbReference>
<dbReference type="InterPro" id="IPR037159">
    <property type="entry name" value="RNA_POL_N_sf"/>
</dbReference>
<evidence type="ECO:0000256" key="6">
    <source>
        <dbReference type="ARBA" id="ARBA00022946"/>
    </source>
</evidence>
<dbReference type="Proteomes" id="UP000266861">
    <property type="component" value="Unassembled WGS sequence"/>
</dbReference>
<keyword evidence="3 10" id="KW-0240">DNA-directed RNA polymerase</keyword>
<protein>
    <recommendedName>
        <fullName evidence="10">DNA-directed RNA polymerase</fullName>
        <ecNumber evidence="10">2.7.7.6</ecNumber>
    </recommendedName>
</protein>
<feature type="compositionally biased region" description="Basic and acidic residues" evidence="11">
    <location>
        <begin position="979"/>
        <end position="988"/>
    </location>
</feature>
<evidence type="ECO:0000256" key="7">
    <source>
        <dbReference type="ARBA" id="ARBA00023128"/>
    </source>
</evidence>
<evidence type="ECO:0000256" key="10">
    <source>
        <dbReference type="RuleBase" id="RU003805"/>
    </source>
</evidence>
<dbReference type="PROSITE" id="PS00900">
    <property type="entry name" value="RNA_POL_PHAGE_1"/>
    <property type="match status" value="1"/>
</dbReference>
<feature type="region of interest" description="Disordered" evidence="11">
    <location>
        <begin position="972"/>
        <end position="998"/>
    </location>
</feature>
<dbReference type="InterPro" id="IPR043502">
    <property type="entry name" value="DNA/RNA_pol_sf"/>
</dbReference>
<comment type="function">
    <text evidence="10">DNA-dependent RNA polymerase catalyzes the transcription of DNA into RNA using the four ribonucleoside triphosphates as substrates.</text>
</comment>
<dbReference type="InterPro" id="IPR029262">
    <property type="entry name" value="RPOL_N"/>
</dbReference>
<feature type="domain" description="DNA-directed RNA polymerase N-terminal" evidence="12">
    <location>
        <begin position="327"/>
        <end position="603"/>
    </location>
</feature>
<dbReference type="Pfam" id="PF00940">
    <property type="entry name" value="RNA_pol"/>
    <property type="match status" value="1"/>
</dbReference>
<keyword evidence="14" id="KW-1185">Reference proteome</keyword>
<dbReference type="InterPro" id="IPR024075">
    <property type="entry name" value="DNA-dir_RNA_pol_helix_hairp_sf"/>
</dbReference>
<evidence type="ECO:0000256" key="9">
    <source>
        <dbReference type="ARBA" id="ARBA00048552"/>
    </source>
</evidence>
<evidence type="ECO:0000256" key="2">
    <source>
        <dbReference type="ARBA" id="ARBA00009493"/>
    </source>
</evidence>
<reference evidence="13 14" key="1">
    <citation type="submission" date="2018-08" db="EMBL/GenBank/DDBJ databases">
        <title>Genome and evolution of the arbuscular mycorrhizal fungus Diversispora epigaea (formerly Glomus versiforme) and its bacterial endosymbionts.</title>
        <authorList>
            <person name="Sun X."/>
            <person name="Fei Z."/>
            <person name="Harrison M."/>
        </authorList>
    </citation>
    <scope>NUCLEOTIDE SEQUENCE [LARGE SCALE GENOMIC DNA]</scope>
    <source>
        <strain evidence="13 14">IT104</strain>
    </source>
</reference>
<evidence type="ECO:0000256" key="8">
    <source>
        <dbReference type="ARBA" id="ARBA00023163"/>
    </source>
</evidence>
<dbReference type="EMBL" id="PQFF01000496">
    <property type="protein sequence ID" value="RHZ47067.1"/>
    <property type="molecule type" value="Genomic_DNA"/>
</dbReference>
<dbReference type="GO" id="GO:0003899">
    <property type="term" value="F:DNA-directed RNA polymerase activity"/>
    <property type="evidence" value="ECO:0007669"/>
    <property type="project" value="UniProtKB-EC"/>
</dbReference>
<dbReference type="PANTHER" id="PTHR10102:SF0">
    <property type="entry name" value="DNA-DIRECTED RNA POLYMERASE, MITOCHONDRIAL"/>
    <property type="match status" value="1"/>
</dbReference>
<dbReference type="SUPFAM" id="SSF56672">
    <property type="entry name" value="DNA/RNA polymerases"/>
    <property type="match status" value="1"/>
</dbReference>
<dbReference type="Gene3D" id="1.10.150.20">
    <property type="entry name" value="5' to 3' exonuclease, C-terminal subdomain"/>
    <property type="match status" value="1"/>
</dbReference>
<evidence type="ECO:0000259" key="12">
    <source>
        <dbReference type="SMART" id="SM01311"/>
    </source>
</evidence>
<evidence type="ECO:0000256" key="4">
    <source>
        <dbReference type="ARBA" id="ARBA00022679"/>
    </source>
</evidence>
<evidence type="ECO:0000256" key="3">
    <source>
        <dbReference type="ARBA" id="ARBA00022478"/>
    </source>
</evidence>
<dbReference type="GO" id="GO:0006390">
    <property type="term" value="P:mitochondrial transcription"/>
    <property type="evidence" value="ECO:0007669"/>
    <property type="project" value="TreeGrafter"/>
</dbReference>
<keyword evidence="8 10" id="KW-0804">Transcription</keyword>
<dbReference type="SMART" id="SM01311">
    <property type="entry name" value="RPOL_N"/>
    <property type="match status" value="1"/>
</dbReference>
<dbReference type="STRING" id="1348612.A0A397G921"/>